<dbReference type="PRINTS" id="PR00502">
    <property type="entry name" value="NUDIXFAMILY"/>
</dbReference>
<evidence type="ECO:0000313" key="5">
    <source>
        <dbReference type="Proteomes" id="UP001263852"/>
    </source>
</evidence>
<evidence type="ECO:0000313" key="4">
    <source>
        <dbReference type="EMBL" id="MDT7037606.1"/>
    </source>
</evidence>
<dbReference type="InterPro" id="IPR015797">
    <property type="entry name" value="NUDIX_hydrolase-like_dom_sf"/>
</dbReference>
<dbReference type="RefSeq" id="WP_209041614.1">
    <property type="nucleotide sequence ID" value="NZ_CP077099.1"/>
</dbReference>
<feature type="domain" description="Nudix hydrolase" evidence="3">
    <location>
        <begin position="18"/>
        <end position="147"/>
    </location>
</feature>
<dbReference type="AlphaFoldDB" id="A0AAW8WAI5"/>
<proteinExistence type="predicted"/>
<dbReference type="Pfam" id="PF00293">
    <property type="entry name" value="NUDIX"/>
    <property type="match status" value="1"/>
</dbReference>
<dbReference type="Gene3D" id="3.90.79.10">
    <property type="entry name" value="Nucleoside Triphosphate Pyrophosphohydrolase"/>
    <property type="match status" value="1"/>
</dbReference>
<evidence type="ECO:0000259" key="3">
    <source>
        <dbReference type="PROSITE" id="PS51462"/>
    </source>
</evidence>
<accession>A0AAW8WAI5</accession>
<dbReference type="PANTHER" id="PTHR43046">
    <property type="entry name" value="GDP-MANNOSE MANNOSYL HYDROLASE"/>
    <property type="match status" value="1"/>
</dbReference>
<dbReference type="InterPro" id="IPR000086">
    <property type="entry name" value="NUDIX_hydrolase_dom"/>
</dbReference>
<organism evidence="4 5">
    <name type="scientific">Lactiplantibacillus pentosus</name>
    <name type="common">Lactobacillus pentosus</name>
    <dbReference type="NCBI Taxonomy" id="1589"/>
    <lineage>
        <taxon>Bacteria</taxon>
        <taxon>Bacillati</taxon>
        <taxon>Bacillota</taxon>
        <taxon>Bacilli</taxon>
        <taxon>Lactobacillales</taxon>
        <taxon>Lactobacillaceae</taxon>
        <taxon>Lactiplantibacillus</taxon>
    </lineage>
</organism>
<name>A0AAW8WAI5_LACPE</name>
<dbReference type="PROSITE" id="PS51462">
    <property type="entry name" value="NUDIX"/>
    <property type="match status" value="1"/>
</dbReference>
<sequence length="152" mass="17253">MFGYVENIRSKVGHRPVILNSASGALINANKQVLLQERVDTGDWGFPGGYLEYGETYKQALIREFQEDAGLTVLPTRLLALSDDYTYQYPNGDKVQPINCFYLVCHVNGQLLNVQTDETVSLAYFDLASPPHFFNAQHFQMFQELKRNALTL</sequence>
<comment type="caution">
    <text evidence="4">The sequence shown here is derived from an EMBL/GenBank/DDBJ whole genome shotgun (WGS) entry which is preliminary data.</text>
</comment>
<gene>
    <name evidence="4" type="ORF">RI555_01080</name>
</gene>
<dbReference type="PANTHER" id="PTHR43046:SF2">
    <property type="entry name" value="8-OXO-DGTP DIPHOSPHATASE-RELATED"/>
    <property type="match status" value="1"/>
</dbReference>
<dbReference type="SUPFAM" id="SSF55811">
    <property type="entry name" value="Nudix"/>
    <property type="match status" value="1"/>
</dbReference>
<evidence type="ECO:0000256" key="1">
    <source>
        <dbReference type="ARBA" id="ARBA00001946"/>
    </source>
</evidence>
<protein>
    <submittedName>
        <fullName evidence="4">NUDIX hydrolase</fullName>
    </submittedName>
</protein>
<evidence type="ECO:0000256" key="2">
    <source>
        <dbReference type="ARBA" id="ARBA00022801"/>
    </source>
</evidence>
<keyword evidence="2 4" id="KW-0378">Hydrolase</keyword>
<dbReference type="CDD" id="cd04677">
    <property type="entry name" value="NUDIX_Hydrolase"/>
    <property type="match status" value="1"/>
</dbReference>
<dbReference type="InterPro" id="IPR020476">
    <property type="entry name" value="Nudix_hydrolase"/>
</dbReference>
<dbReference type="Proteomes" id="UP001263852">
    <property type="component" value="Unassembled WGS sequence"/>
</dbReference>
<dbReference type="GO" id="GO:0016787">
    <property type="term" value="F:hydrolase activity"/>
    <property type="evidence" value="ECO:0007669"/>
    <property type="project" value="UniProtKB-KW"/>
</dbReference>
<dbReference type="EMBL" id="JAVLAO010000001">
    <property type="protein sequence ID" value="MDT7037606.1"/>
    <property type="molecule type" value="Genomic_DNA"/>
</dbReference>
<comment type="cofactor">
    <cofactor evidence="1">
        <name>Mg(2+)</name>
        <dbReference type="ChEBI" id="CHEBI:18420"/>
    </cofactor>
</comment>
<reference evidence="4" key="1">
    <citation type="submission" date="2023-08" db="EMBL/GenBank/DDBJ databases">
        <authorList>
            <person name="Page C.A."/>
            <person name="Perez-Diaz I.M."/>
        </authorList>
    </citation>
    <scope>NUCLEOTIDE SEQUENCE</scope>
    <source>
        <strain evidence="4">1.8.9</strain>
    </source>
</reference>